<evidence type="ECO:0000256" key="2">
    <source>
        <dbReference type="ARBA" id="ARBA00022741"/>
    </source>
</evidence>
<dbReference type="PANTHER" id="PTHR24220">
    <property type="entry name" value="IMPORT ATP-BINDING PROTEIN"/>
    <property type="match status" value="1"/>
</dbReference>
<dbReference type="Gene3D" id="3.40.50.300">
    <property type="entry name" value="P-loop containing nucleotide triphosphate hydrolases"/>
    <property type="match status" value="1"/>
</dbReference>
<sequence>MTPQVADNSSIASPDGREVAIQTTGLTKVYGSGNTEVVAMRDADMVVHAGEVVALLGPSGSGKSTFLTAVGLINPPTAGQVTIGGQLVMDGPLPKVNLRAFRRKYVGFVFQKSNLIDFLNARENVQIAMELNGMSSLAARRRAMQLLDSLGVSDRSEHRIAMLSGGQQQRVAVARALANNPKVILADEPTAALDSHRGRQVMELFQRVAREFGAGVIVVTHDHRTLDVFDTIYEMEDGIMREATAKQP</sequence>
<dbReference type="InterPro" id="IPR017871">
    <property type="entry name" value="ABC_transporter-like_CS"/>
</dbReference>
<dbReference type="PROSITE" id="PS00211">
    <property type="entry name" value="ABC_TRANSPORTER_1"/>
    <property type="match status" value="1"/>
</dbReference>
<dbReference type="KEGG" id="amuc:Pan181_51290"/>
<dbReference type="CDD" id="cd03255">
    <property type="entry name" value="ABC_MJ0796_LolCDE_FtsE"/>
    <property type="match status" value="1"/>
</dbReference>
<protein>
    <submittedName>
        <fullName evidence="5">Macrolide export ATP-binding/permease protein MacB</fullName>
        <ecNumber evidence="5">3.6.3.-</ecNumber>
    </submittedName>
</protein>
<evidence type="ECO:0000256" key="3">
    <source>
        <dbReference type="ARBA" id="ARBA00022840"/>
    </source>
</evidence>
<keyword evidence="1" id="KW-0813">Transport</keyword>
<dbReference type="AlphaFoldDB" id="A0A518AVX0"/>
<dbReference type="InterPro" id="IPR003593">
    <property type="entry name" value="AAA+_ATPase"/>
</dbReference>
<evidence type="ECO:0000313" key="5">
    <source>
        <dbReference type="EMBL" id="QDU58889.1"/>
    </source>
</evidence>
<dbReference type="SMART" id="SM00382">
    <property type="entry name" value="AAA"/>
    <property type="match status" value="1"/>
</dbReference>
<dbReference type="InterPro" id="IPR017911">
    <property type="entry name" value="MacB-like_ATP-bd"/>
</dbReference>
<keyword evidence="5" id="KW-0378">Hydrolase</keyword>
<dbReference type="InterPro" id="IPR015854">
    <property type="entry name" value="ABC_transpr_LolD-like"/>
</dbReference>
<dbReference type="OrthoDB" id="273392at2"/>
<dbReference type="InterPro" id="IPR027417">
    <property type="entry name" value="P-loop_NTPase"/>
</dbReference>
<gene>
    <name evidence="5" type="primary">macB_3</name>
    <name evidence="5" type="ORF">Pan181_51290</name>
</gene>
<dbReference type="PROSITE" id="PS50893">
    <property type="entry name" value="ABC_TRANSPORTER_2"/>
    <property type="match status" value="1"/>
</dbReference>
<dbReference type="EC" id="3.6.3.-" evidence="5"/>
<dbReference type="GO" id="GO:0022857">
    <property type="term" value="F:transmembrane transporter activity"/>
    <property type="evidence" value="ECO:0007669"/>
    <property type="project" value="TreeGrafter"/>
</dbReference>
<keyword evidence="2" id="KW-0547">Nucleotide-binding</keyword>
<dbReference type="GO" id="GO:0016887">
    <property type="term" value="F:ATP hydrolysis activity"/>
    <property type="evidence" value="ECO:0007669"/>
    <property type="project" value="InterPro"/>
</dbReference>
<dbReference type="GO" id="GO:0005524">
    <property type="term" value="F:ATP binding"/>
    <property type="evidence" value="ECO:0007669"/>
    <property type="project" value="UniProtKB-KW"/>
</dbReference>
<evidence type="ECO:0000256" key="1">
    <source>
        <dbReference type="ARBA" id="ARBA00022448"/>
    </source>
</evidence>
<evidence type="ECO:0000313" key="6">
    <source>
        <dbReference type="Proteomes" id="UP000315750"/>
    </source>
</evidence>
<dbReference type="SUPFAM" id="SSF52540">
    <property type="entry name" value="P-loop containing nucleoside triphosphate hydrolases"/>
    <property type="match status" value="1"/>
</dbReference>
<reference evidence="5 6" key="1">
    <citation type="submission" date="2019-02" db="EMBL/GenBank/DDBJ databases">
        <title>Deep-cultivation of Planctomycetes and their phenomic and genomic characterization uncovers novel biology.</title>
        <authorList>
            <person name="Wiegand S."/>
            <person name="Jogler M."/>
            <person name="Boedeker C."/>
            <person name="Pinto D."/>
            <person name="Vollmers J."/>
            <person name="Rivas-Marin E."/>
            <person name="Kohn T."/>
            <person name="Peeters S.H."/>
            <person name="Heuer A."/>
            <person name="Rast P."/>
            <person name="Oberbeckmann S."/>
            <person name="Bunk B."/>
            <person name="Jeske O."/>
            <person name="Meyerdierks A."/>
            <person name="Storesund J.E."/>
            <person name="Kallscheuer N."/>
            <person name="Luecker S."/>
            <person name="Lage O.M."/>
            <person name="Pohl T."/>
            <person name="Merkel B.J."/>
            <person name="Hornburger P."/>
            <person name="Mueller R.-W."/>
            <person name="Bruemmer F."/>
            <person name="Labrenz M."/>
            <person name="Spormann A.M."/>
            <person name="Op den Camp H."/>
            <person name="Overmann J."/>
            <person name="Amann R."/>
            <person name="Jetten M.S.M."/>
            <person name="Mascher T."/>
            <person name="Medema M.H."/>
            <person name="Devos D.P."/>
            <person name="Kaster A.-K."/>
            <person name="Ovreas L."/>
            <person name="Rohde M."/>
            <person name="Galperin M.Y."/>
            <person name="Jogler C."/>
        </authorList>
    </citation>
    <scope>NUCLEOTIDE SEQUENCE [LARGE SCALE GENOMIC DNA]</scope>
    <source>
        <strain evidence="5 6">Pan181</strain>
    </source>
</reference>
<name>A0A518AVX0_9BACT</name>
<feature type="domain" description="ABC transporter" evidence="4">
    <location>
        <begin position="21"/>
        <end position="248"/>
    </location>
</feature>
<keyword evidence="3 5" id="KW-0067">ATP-binding</keyword>
<evidence type="ECO:0000259" key="4">
    <source>
        <dbReference type="PROSITE" id="PS50893"/>
    </source>
</evidence>
<organism evidence="5 6">
    <name type="scientific">Aeoliella mucimassa</name>
    <dbReference type="NCBI Taxonomy" id="2527972"/>
    <lineage>
        <taxon>Bacteria</taxon>
        <taxon>Pseudomonadati</taxon>
        <taxon>Planctomycetota</taxon>
        <taxon>Planctomycetia</taxon>
        <taxon>Pirellulales</taxon>
        <taxon>Lacipirellulaceae</taxon>
        <taxon>Aeoliella</taxon>
    </lineage>
</organism>
<dbReference type="GO" id="GO:0005886">
    <property type="term" value="C:plasma membrane"/>
    <property type="evidence" value="ECO:0007669"/>
    <property type="project" value="TreeGrafter"/>
</dbReference>
<dbReference type="Pfam" id="PF00005">
    <property type="entry name" value="ABC_tran"/>
    <property type="match status" value="1"/>
</dbReference>
<dbReference type="InterPro" id="IPR003439">
    <property type="entry name" value="ABC_transporter-like_ATP-bd"/>
</dbReference>
<keyword evidence="6" id="KW-1185">Reference proteome</keyword>
<dbReference type="RefSeq" id="WP_145251416.1">
    <property type="nucleotide sequence ID" value="NZ_CP036278.1"/>
</dbReference>
<accession>A0A518AVX0</accession>
<dbReference type="EMBL" id="CP036278">
    <property type="protein sequence ID" value="QDU58889.1"/>
    <property type="molecule type" value="Genomic_DNA"/>
</dbReference>
<dbReference type="Proteomes" id="UP000315750">
    <property type="component" value="Chromosome"/>
</dbReference>
<proteinExistence type="predicted"/>
<dbReference type="PANTHER" id="PTHR24220:SF86">
    <property type="entry name" value="ABC TRANSPORTER ABCH.1"/>
    <property type="match status" value="1"/>
</dbReference>